<dbReference type="Pfam" id="PF14815">
    <property type="entry name" value="NUDIX_4"/>
    <property type="match status" value="1"/>
</dbReference>
<evidence type="ECO:0000256" key="12">
    <source>
        <dbReference type="ARBA" id="ARBA00023204"/>
    </source>
</evidence>
<name>A0AAP2GRE8_9BACT</name>
<dbReference type="GO" id="GO:0046872">
    <property type="term" value="F:metal ion binding"/>
    <property type="evidence" value="ECO:0007669"/>
    <property type="project" value="UniProtKB-UniRule"/>
</dbReference>
<dbReference type="Pfam" id="PF00633">
    <property type="entry name" value="HHH"/>
    <property type="match status" value="1"/>
</dbReference>
<dbReference type="InterPro" id="IPR003265">
    <property type="entry name" value="HhH-GPD_domain"/>
</dbReference>
<evidence type="ECO:0000259" key="15">
    <source>
        <dbReference type="SMART" id="SM00478"/>
    </source>
</evidence>
<comment type="catalytic activity">
    <reaction evidence="1 14">
        <text>Hydrolyzes free adenine bases from 7,8-dihydro-8-oxoguanine:adenine mismatched double-stranded DNA, leaving an apurinic site.</text>
        <dbReference type="EC" id="3.2.2.31"/>
    </reaction>
</comment>
<evidence type="ECO:0000256" key="11">
    <source>
        <dbReference type="ARBA" id="ARBA00023014"/>
    </source>
</evidence>
<dbReference type="Gene3D" id="1.10.340.30">
    <property type="entry name" value="Hypothetical protein, domain 2"/>
    <property type="match status" value="1"/>
</dbReference>
<proteinExistence type="inferred from homology"/>
<comment type="similarity">
    <text evidence="3 14">Belongs to the Nth/MutY family.</text>
</comment>
<dbReference type="GO" id="GO:0006298">
    <property type="term" value="P:mismatch repair"/>
    <property type="evidence" value="ECO:0007669"/>
    <property type="project" value="TreeGrafter"/>
</dbReference>
<dbReference type="InterPro" id="IPR015797">
    <property type="entry name" value="NUDIX_hydrolase-like_dom_sf"/>
</dbReference>
<feature type="domain" description="HhH-GPD" evidence="15">
    <location>
        <begin position="38"/>
        <end position="189"/>
    </location>
</feature>
<dbReference type="InterPro" id="IPR000445">
    <property type="entry name" value="HhH_motif"/>
</dbReference>
<dbReference type="CDD" id="cd00056">
    <property type="entry name" value="ENDO3c"/>
    <property type="match status" value="1"/>
</dbReference>
<dbReference type="InterPro" id="IPR004036">
    <property type="entry name" value="Endonuclease-III-like_CS2"/>
</dbReference>
<evidence type="ECO:0000256" key="2">
    <source>
        <dbReference type="ARBA" id="ARBA00002933"/>
    </source>
</evidence>
<reference evidence="16 17" key="1">
    <citation type="submission" date="2021-05" db="EMBL/GenBank/DDBJ databases">
        <title>A Polyphasic approach of four new species of the genus Ohtaekwangia: Ohtaekwangia histidinii sp. nov., Ohtaekwangia cretensis sp. nov., Ohtaekwangia indiensis sp. nov., Ohtaekwangia reichenbachii sp. nov. from diverse environment.</title>
        <authorList>
            <person name="Octaviana S."/>
        </authorList>
    </citation>
    <scope>NUCLEOTIDE SEQUENCE [LARGE SCALE GENOMIC DNA]</scope>
    <source>
        <strain evidence="16 17">PWU4</strain>
    </source>
</reference>
<evidence type="ECO:0000256" key="13">
    <source>
        <dbReference type="ARBA" id="ARBA00023295"/>
    </source>
</evidence>
<dbReference type="SMART" id="SM00478">
    <property type="entry name" value="ENDO3c"/>
    <property type="match status" value="1"/>
</dbReference>
<evidence type="ECO:0000256" key="9">
    <source>
        <dbReference type="ARBA" id="ARBA00022801"/>
    </source>
</evidence>
<dbReference type="InterPro" id="IPR044298">
    <property type="entry name" value="MIG/MutY"/>
</dbReference>
<dbReference type="Proteomes" id="UP001319200">
    <property type="component" value="Unassembled WGS sequence"/>
</dbReference>
<keyword evidence="11" id="KW-0411">Iron-sulfur</keyword>
<dbReference type="InterPro" id="IPR005760">
    <property type="entry name" value="A/G_AdeGlyc_MutY"/>
</dbReference>
<comment type="caution">
    <text evidence="16">The sequence shown here is derived from an EMBL/GenBank/DDBJ whole genome shotgun (WGS) entry which is preliminary data.</text>
</comment>
<dbReference type="PANTHER" id="PTHR42944">
    <property type="entry name" value="ADENINE DNA GLYCOSYLASE"/>
    <property type="match status" value="1"/>
</dbReference>
<dbReference type="GO" id="GO:0035485">
    <property type="term" value="F:adenine/guanine mispair binding"/>
    <property type="evidence" value="ECO:0007669"/>
    <property type="project" value="TreeGrafter"/>
</dbReference>
<dbReference type="FunFam" id="1.10.340.30:FF:000002">
    <property type="entry name" value="Adenine DNA glycosylase"/>
    <property type="match status" value="1"/>
</dbReference>
<evidence type="ECO:0000256" key="4">
    <source>
        <dbReference type="ARBA" id="ARBA00012045"/>
    </source>
</evidence>
<dbReference type="SUPFAM" id="SSF55811">
    <property type="entry name" value="Nudix"/>
    <property type="match status" value="1"/>
</dbReference>
<dbReference type="GO" id="GO:0000701">
    <property type="term" value="F:purine-specific mismatch base pair DNA N-glycosylase activity"/>
    <property type="evidence" value="ECO:0007669"/>
    <property type="project" value="UniProtKB-EC"/>
</dbReference>
<keyword evidence="9" id="KW-0378">Hydrolase</keyword>
<keyword evidence="12" id="KW-0234">DNA repair</keyword>
<dbReference type="CDD" id="cd03431">
    <property type="entry name" value="NUDIX_DNA_Glycosylase_C-MutY"/>
    <property type="match status" value="1"/>
</dbReference>
<dbReference type="GO" id="GO:0034039">
    <property type="term" value="F:8-oxo-7,8-dihydroguanine DNA N-glycosylase activity"/>
    <property type="evidence" value="ECO:0007669"/>
    <property type="project" value="TreeGrafter"/>
</dbReference>
<protein>
    <recommendedName>
        <fullName evidence="5 14">Adenine DNA glycosylase</fullName>
        <ecNumber evidence="4 14">3.2.2.31</ecNumber>
    </recommendedName>
</protein>
<keyword evidence="10 14" id="KW-0408">Iron</keyword>
<dbReference type="AlphaFoldDB" id="A0AAP2GRE8"/>
<keyword evidence="13 14" id="KW-0326">Glycosidase</keyword>
<dbReference type="NCBIfam" id="TIGR01084">
    <property type="entry name" value="mutY"/>
    <property type="match status" value="1"/>
</dbReference>
<evidence type="ECO:0000256" key="8">
    <source>
        <dbReference type="ARBA" id="ARBA00022763"/>
    </source>
</evidence>
<evidence type="ECO:0000256" key="5">
    <source>
        <dbReference type="ARBA" id="ARBA00022023"/>
    </source>
</evidence>
<dbReference type="EC" id="3.2.2.31" evidence="4 14"/>
<evidence type="ECO:0000313" key="17">
    <source>
        <dbReference type="Proteomes" id="UP001319200"/>
    </source>
</evidence>
<accession>A0AAP2GRE8</accession>
<organism evidence="16 17">
    <name type="scientific">Chryseosolibacter histidini</name>
    <dbReference type="NCBI Taxonomy" id="2782349"/>
    <lineage>
        <taxon>Bacteria</taxon>
        <taxon>Pseudomonadati</taxon>
        <taxon>Bacteroidota</taxon>
        <taxon>Cytophagia</taxon>
        <taxon>Cytophagales</taxon>
        <taxon>Chryseotaleaceae</taxon>
        <taxon>Chryseosolibacter</taxon>
    </lineage>
</organism>
<comment type="cofactor">
    <cofactor evidence="14">
        <name>[4Fe-4S] cluster</name>
        <dbReference type="ChEBI" id="CHEBI:49883"/>
    </cofactor>
    <text evidence="14">Binds 1 [4Fe-4S] cluster.</text>
</comment>
<gene>
    <name evidence="16" type="primary">mutY</name>
    <name evidence="16" type="ORF">KK083_29645</name>
</gene>
<dbReference type="PANTHER" id="PTHR42944:SF1">
    <property type="entry name" value="ADENINE DNA GLYCOSYLASE"/>
    <property type="match status" value="1"/>
</dbReference>
<dbReference type="SUPFAM" id="SSF48150">
    <property type="entry name" value="DNA-glycosylase"/>
    <property type="match status" value="1"/>
</dbReference>
<evidence type="ECO:0000256" key="14">
    <source>
        <dbReference type="RuleBase" id="RU365096"/>
    </source>
</evidence>
<dbReference type="GO" id="GO:0006284">
    <property type="term" value="P:base-excision repair"/>
    <property type="evidence" value="ECO:0007669"/>
    <property type="project" value="UniProtKB-UniRule"/>
</dbReference>
<comment type="function">
    <text evidence="2">Adenine glycosylase active on G-A mispairs. MutY also corrects error-prone DNA synthesis past GO lesions which are due to the oxidatively damaged form of guanine: 7,8-dihydro-8-oxoguanine (8-oxo-dGTP).</text>
</comment>
<dbReference type="InterPro" id="IPR029119">
    <property type="entry name" value="MutY_C"/>
</dbReference>
<evidence type="ECO:0000256" key="7">
    <source>
        <dbReference type="ARBA" id="ARBA00022723"/>
    </source>
</evidence>
<dbReference type="GO" id="GO:0032357">
    <property type="term" value="F:oxidized purine DNA binding"/>
    <property type="evidence" value="ECO:0007669"/>
    <property type="project" value="TreeGrafter"/>
</dbReference>
<dbReference type="EMBL" id="JAHESF010000057">
    <property type="protein sequence ID" value="MBT1701093.1"/>
    <property type="molecule type" value="Genomic_DNA"/>
</dbReference>
<dbReference type="Gene3D" id="1.10.1670.10">
    <property type="entry name" value="Helix-hairpin-Helix base-excision DNA repair enzymes (C-terminal)"/>
    <property type="match status" value="1"/>
</dbReference>
<keyword evidence="17" id="KW-1185">Reference proteome</keyword>
<evidence type="ECO:0000256" key="10">
    <source>
        <dbReference type="ARBA" id="ARBA00023004"/>
    </source>
</evidence>
<keyword evidence="6" id="KW-0004">4Fe-4S</keyword>
<evidence type="ECO:0000313" key="16">
    <source>
        <dbReference type="EMBL" id="MBT1701093.1"/>
    </source>
</evidence>
<dbReference type="InterPro" id="IPR011257">
    <property type="entry name" value="DNA_glycosylase"/>
</dbReference>
<sequence>MDKRYFPDKIVKWYESNKRSLPWRDTRDPYKIWLSEIILQQTRVSQGLPYYLRFIEAYPTVRALAAAPEQEVLRLWQGLGYYTRARNLHKCAKAVVSLHNGEFPRTYETLLSLPGIGEYTAAAIASIAFKQAVAVVDGNVFRVLSRIFGIDTPINSPEGKKQFTALANELVPTAQPDAHNQAVMEFGALFCTPQNPQCDTCIFQKNCFAFSRKMQQALPVKLKLKASRKRYFYYIVLEHRNSLLMRKREQKDIWLGLFDFHLVEKNRPVKPEKILEEEAVKKMVGNDASITISKNYKHILTHQTIFSRFIIVKSDKKIKHVHQNHSFYSLPQIAALPKPVLVSRFLQEHYVL</sequence>
<dbReference type="GO" id="GO:0051539">
    <property type="term" value="F:4 iron, 4 sulfur cluster binding"/>
    <property type="evidence" value="ECO:0007669"/>
    <property type="project" value="UniProtKB-UniRule"/>
</dbReference>
<dbReference type="InterPro" id="IPR023170">
    <property type="entry name" value="HhH_base_excis_C"/>
</dbReference>
<keyword evidence="8 14" id="KW-0227">DNA damage</keyword>
<evidence type="ECO:0000256" key="1">
    <source>
        <dbReference type="ARBA" id="ARBA00000843"/>
    </source>
</evidence>
<evidence type="ECO:0000256" key="3">
    <source>
        <dbReference type="ARBA" id="ARBA00008343"/>
    </source>
</evidence>
<keyword evidence="7" id="KW-0479">Metal-binding</keyword>
<evidence type="ECO:0000256" key="6">
    <source>
        <dbReference type="ARBA" id="ARBA00022485"/>
    </source>
</evidence>
<dbReference type="PROSITE" id="PS01155">
    <property type="entry name" value="ENDONUCLEASE_III_2"/>
    <property type="match status" value="1"/>
</dbReference>
<dbReference type="Pfam" id="PF00730">
    <property type="entry name" value="HhH-GPD"/>
    <property type="match status" value="1"/>
</dbReference>